<keyword evidence="6" id="KW-1185">Reference proteome</keyword>
<dbReference type="InterPro" id="IPR021881">
    <property type="entry name" value="NACK_C"/>
</dbReference>
<feature type="region of interest" description="Disordered" evidence="3">
    <location>
        <begin position="145"/>
        <end position="171"/>
    </location>
</feature>
<dbReference type="GO" id="GO:0003777">
    <property type="term" value="F:microtubule motor activity"/>
    <property type="evidence" value="ECO:0007669"/>
    <property type="project" value="InterPro"/>
</dbReference>
<dbReference type="AlphaFoldDB" id="A0A6A6LW02"/>
<feature type="coiled-coil region" evidence="2">
    <location>
        <begin position="80"/>
        <end position="107"/>
    </location>
</feature>
<feature type="domain" description="NPK1-activating kinesin-like protein C-terminal" evidence="4">
    <location>
        <begin position="340"/>
        <end position="438"/>
    </location>
</feature>
<dbReference type="PANTHER" id="PTHR47968:SF39">
    <property type="entry name" value="KINESIN-LIKE PROTEIN KIN-7B"/>
    <property type="match status" value="1"/>
</dbReference>
<name>A0A6A6LW02_HEVBR</name>
<dbReference type="GO" id="GO:0007018">
    <property type="term" value="P:microtubule-based movement"/>
    <property type="evidence" value="ECO:0007669"/>
    <property type="project" value="InterPro"/>
</dbReference>
<keyword evidence="1" id="KW-0493">Microtubule</keyword>
<keyword evidence="2" id="KW-0175">Coiled coil</keyword>
<reference evidence="5 6" key="1">
    <citation type="journal article" date="2020" name="Mol. Plant">
        <title>The Chromosome-Based Rubber Tree Genome Provides New Insights into Spurge Genome Evolution and Rubber Biosynthesis.</title>
        <authorList>
            <person name="Liu J."/>
            <person name="Shi C."/>
            <person name="Shi C.C."/>
            <person name="Li W."/>
            <person name="Zhang Q.J."/>
            <person name="Zhang Y."/>
            <person name="Li K."/>
            <person name="Lu H.F."/>
            <person name="Shi C."/>
            <person name="Zhu S.T."/>
            <person name="Xiao Z.Y."/>
            <person name="Nan H."/>
            <person name="Yue Y."/>
            <person name="Zhu X.G."/>
            <person name="Wu Y."/>
            <person name="Hong X.N."/>
            <person name="Fan G.Y."/>
            <person name="Tong Y."/>
            <person name="Zhang D."/>
            <person name="Mao C.L."/>
            <person name="Liu Y.L."/>
            <person name="Hao S.J."/>
            <person name="Liu W.Q."/>
            <person name="Lv M.Q."/>
            <person name="Zhang H.B."/>
            <person name="Liu Y."/>
            <person name="Hu-Tang G.R."/>
            <person name="Wang J.P."/>
            <person name="Wang J.H."/>
            <person name="Sun Y.H."/>
            <person name="Ni S.B."/>
            <person name="Chen W.B."/>
            <person name="Zhang X.C."/>
            <person name="Jiao Y.N."/>
            <person name="Eichler E.E."/>
            <person name="Li G.H."/>
            <person name="Liu X."/>
            <person name="Gao L.Z."/>
        </authorList>
    </citation>
    <scope>NUCLEOTIDE SEQUENCE [LARGE SCALE GENOMIC DNA]</scope>
    <source>
        <strain evidence="6">cv. GT1</strain>
        <tissue evidence="5">Leaf</tissue>
    </source>
</reference>
<dbReference type="InterPro" id="IPR027640">
    <property type="entry name" value="Kinesin-like_fam"/>
</dbReference>
<gene>
    <name evidence="5" type="ORF">GH714_028602</name>
</gene>
<evidence type="ECO:0000256" key="3">
    <source>
        <dbReference type="SAM" id="MobiDB-lite"/>
    </source>
</evidence>
<dbReference type="Pfam" id="PF11995">
    <property type="entry name" value="DUF3490"/>
    <property type="match status" value="1"/>
</dbReference>
<organism evidence="5 6">
    <name type="scientific">Hevea brasiliensis</name>
    <name type="common">Para rubber tree</name>
    <name type="synonym">Siphonia brasiliensis</name>
    <dbReference type="NCBI Taxonomy" id="3981"/>
    <lineage>
        <taxon>Eukaryota</taxon>
        <taxon>Viridiplantae</taxon>
        <taxon>Streptophyta</taxon>
        <taxon>Embryophyta</taxon>
        <taxon>Tracheophyta</taxon>
        <taxon>Spermatophyta</taxon>
        <taxon>Magnoliopsida</taxon>
        <taxon>eudicotyledons</taxon>
        <taxon>Gunneridae</taxon>
        <taxon>Pentapetalae</taxon>
        <taxon>rosids</taxon>
        <taxon>fabids</taxon>
        <taxon>Malpighiales</taxon>
        <taxon>Euphorbiaceae</taxon>
        <taxon>Crotonoideae</taxon>
        <taxon>Micrandreae</taxon>
        <taxon>Hevea</taxon>
    </lineage>
</organism>
<feature type="coiled-coil region" evidence="2">
    <location>
        <begin position="2"/>
        <end position="29"/>
    </location>
</feature>
<dbReference type="Proteomes" id="UP000467840">
    <property type="component" value="Chromosome 16"/>
</dbReference>
<dbReference type="PANTHER" id="PTHR47968">
    <property type="entry name" value="CENTROMERE PROTEIN E"/>
    <property type="match status" value="1"/>
</dbReference>
<evidence type="ECO:0000256" key="1">
    <source>
        <dbReference type="ARBA" id="ARBA00022701"/>
    </source>
</evidence>
<evidence type="ECO:0000313" key="5">
    <source>
        <dbReference type="EMBL" id="KAF2304216.1"/>
    </source>
</evidence>
<sequence length="457" mass="52921">MLVQEIRKLEQLQRQLGEEANQALEVLHKEVAFHRLGSQATTETIMKMLSEIKDMQVVNSLPEEIAIGDKANLKDEITRLNSRESAIASLERKLDNVQKAIDMLVSSFPSKEENPENKFQLKKKNGFPFALSNSSNVQNIIRPSKATSLKSNKSGSCTSSREGTPNLPSNSVNVKKMQRMFKNAAEENVLSIRTYVTKLKERVAKLKCQKQLPVHQEQIELVMSSWIHHKPNLIIYISYLDPVLELEANEAATVEADADQSPMPWHLLFEDQRKQIVMLWHLCHVSLREHNFICYLKETLLIRYIWKLNLDSCRGWSSISRSLAMRSRHCWVMNLRAWCHQVLLSIEYSIKALKQEREYLAKRVSSKLTAEEREMLYAKWEIPSVGKQTRLQPVNKLRTDPLNMQHMQESAEIIAKLVRFCESGERISKEMFELNFVSPCDKKKWMGWNLISNLLAF</sequence>
<proteinExistence type="predicted"/>
<evidence type="ECO:0000313" key="6">
    <source>
        <dbReference type="Proteomes" id="UP000467840"/>
    </source>
</evidence>
<comment type="caution">
    <text evidence="5">The sequence shown here is derived from an EMBL/GenBank/DDBJ whole genome shotgun (WGS) entry which is preliminary data.</text>
</comment>
<dbReference type="EMBL" id="JAAGAX010000009">
    <property type="protein sequence ID" value="KAF2304216.1"/>
    <property type="molecule type" value="Genomic_DNA"/>
</dbReference>
<evidence type="ECO:0000259" key="4">
    <source>
        <dbReference type="Pfam" id="PF11995"/>
    </source>
</evidence>
<evidence type="ECO:0000256" key="2">
    <source>
        <dbReference type="SAM" id="Coils"/>
    </source>
</evidence>
<dbReference type="GO" id="GO:0005874">
    <property type="term" value="C:microtubule"/>
    <property type="evidence" value="ECO:0007669"/>
    <property type="project" value="UniProtKB-KW"/>
</dbReference>
<protein>
    <recommendedName>
        <fullName evidence="4">NPK1-activating kinesin-like protein C-terminal domain-containing protein</fullName>
    </recommendedName>
</protein>
<accession>A0A6A6LW02</accession>